<dbReference type="KEGG" id="hni:W911_10220"/>
<feature type="transmembrane region" description="Helical" evidence="1">
    <location>
        <begin position="47"/>
        <end position="68"/>
    </location>
</feature>
<reference evidence="2 3" key="1">
    <citation type="journal article" date="2014" name="Genome Announc.">
        <title>Complete Genome Sequence of Hyphomicrobium nitrativorans Strain NL23, a Denitrifying Bacterium Isolated from Biofilm of a Methanol-Fed Denitrification System Treating Seawater at the Montreal Biodome.</title>
        <authorList>
            <person name="Martineau C."/>
            <person name="Villeneuve C."/>
            <person name="Mauffrey F."/>
            <person name="Villemur R."/>
        </authorList>
    </citation>
    <scope>NUCLEOTIDE SEQUENCE [LARGE SCALE GENOMIC DNA]</scope>
    <source>
        <strain evidence="2">NL23</strain>
    </source>
</reference>
<sequence length="77" mass="8255">MSVLRRRFHGTPLWIYGWFVLDALLVLTPPLHWAVTGSAMVLGVPAAVFYFVAAALFVCTSLVAAYLAEVAAGSFGP</sequence>
<dbReference type="EMBL" id="CP006912">
    <property type="protein sequence ID" value="AHB48682.1"/>
    <property type="molecule type" value="Genomic_DNA"/>
</dbReference>
<keyword evidence="3" id="KW-1185">Reference proteome</keyword>
<proteinExistence type="predicted"/>
<protein>
    <submittedName>
        <fullName evidence="2">Uncharacterized protein</fullName>
    </submittedName>
</protein>
<evidence type="ECO:0000313" key="2">
    <source>
        <dbReference type="EMBL" id="AHB48682.1"/>
    </source>
</evidence>
<feature type="transmembrane region" description="Helical" evidence="1">
    <location>
        <begin position="12"/>
        <end position="35"/>
    </location>
</feature>
<dbReference type="Proteomes" id="UP000018542">
    <property type="component" value="Chromosome"/>
</dbReference>
<dbReference type="RefSeq" id="WP_023787401.1">
    <property type="nucleotide sequence ID" value="NC_022997.1"/>
</dbReference>
<evidence type="ECO:0000313" key="3">
    <source>
        <dbReference type="Proteomes" id="UP000018542"/>
    </source>
</evidence>
<evidence type="ECO:0000256" key="1">
    <source>
        <dbReference type="SAM" id="Phobius"/>
    </source>
</evidence>
<keyword evidence="1" id="KW-0472">Membrane</keyword>
<name>V5SDW4_9HYPH</name>
<dbReference type="AlphaFoldDB" id="V5SDW4"/>
<dbReference type="STRING" id="1029756.W911_10220"/>
<keyword evidence="1" id="KW-1133">Transmembrane helix</keyword>
<accession>V5SDW4</accession>
<dbReference type="PATRIC" id="fig|1029756.8.peg.2121"/>
<organism evidence="2 3">
    <name type="scientific">Hyphomicrobium nitrativorans NL23</name>
    <dbReference type="NCBI Taxonomy" id="1029756"/>
    <lineage>
        <taxon>Bacteria</taxon>
        <taxon>Pseudomonadati</taxon>
        <taxon>Pseudomonadota</taxon>
        <taxon>Alphaproteobacteria</taxon>
        <taxon>Hyphomicrobiales</taxon>
        <taxon>Hyphomicrobiaceae</taxon>
        <taxon>Hyphomicrobium</taxon>
    </lineage>
</organism>
<gene>
    <name evidence="2" type="ORF">W911_10220</name>
</gene>
<dbReference type="OrthoDB" id="7933800at2"/>
<dbReference type="HOGENOM" id="CLU_198222_0_0_5"/>
<keyword evidence="1" id="KW-0812">Transmembrane</keyword>